<dbReference type="Proteomes" id="UP000039865">
    <property type="component" value="Unassembled WGS sequence"/>
</dbReference>
<proteinExistence type="predicted"/>
<reference evidence="1 2" key="1">
    <citation type="submission" date="2014-06" db="EMBL/GenBank/DDBJ databases">
        <authorList>
            <person name="Swart Estienne"/>
        </authorList>
    </citation>
    <scope>NUCLEOTIDE SEQUENCE [LARGE SCALE GENOMIC DNA]</scope>
    <source>
        <strain evidence="1 2">130c</strain>
    </source>
</reference>
<dbReference type="InParanoid" id="A0A078A1N2"/>
<evidence type="ECO:0000313" key="2">
    <source>
        <dbReference type="Proteomes" id="UP000039865"/>
    </source>
</evidence>
<gene>
    <name evidence="1" type="primary">Contig11616.g12438</name>
    <name evidence="1" type="ORF">STYLEM_4747</name>
</gene>
<dbReference type="EMBL" id="CCKQ01004590">
    <property type="protein sequence ID" value="CDW75752.1"/>
    <property type="molecule type" value="Genomic_DNA"/>
</dbReference>
<organism evidence="1 2">
    <name type="scientific">Stylonychia lemnae</name>
    <name type="common">Ciliate</name>
    <dbReference type="NCBI Taxonomy" id="5949"/>
    <lineage>
        <taxon>Eukaryota</taxon>
        <taxon>Sar</taxon>
        <taxon>Alveolata</taxon>
        <taxon>Ciliophora</taxon>
        <taxon>Intramacronucleata</taxon>
        <taxon>Spirotrichea</taxon>
        <taxon>Stichotrichia</taxon>
        <taxon>Sporadotrichida</taxon>
        <taxon>Oxytrichidae</taxon>
        <taxon>Stylonychinae</taxon>
        <taxon>Stylonychia</taxon>
    </lineage>
</organism>
<name>A0A078A1N2_STYLE</name>
<sequence>MDNYYFQSFKERTEFGDIKVKQGIIKAFPNTLQIESNFMLSHCDDSQKTYIIIKKNLKILRVKEACPTQVQILSSSKKTLVVYKHLINTLLICNKKRYSSKYCSIKIQARPQVIKLNKGFYIFWFKNLSQLQIMNIENHTIEQNIFLQRNENWLQVTKVCKKSEFCYELCLRNNKYIAFYDLDLLTQPYSFNLTSKIELQQKSKLTHLSLVNQNHICNIQNDYMSEKYLSLQIIDRTSQDNNSKMVEFMADEKIQLLNQKQARKGDQPIIIKLSQNQLGILTNIEKSKFDFSLFKRLNSINQILSFNKNCAIYTQEIRNQFLIYIIRKLDDGRANIWYINIPKKVIDNILQQIGNNL</sequence>
<dbReference type="AlphaFoldDB" id="A0A078A1N2"/>
<keyword evidence="2" id="KW-1185">Reference proteome</keyword>
<accession>A0A078A1N2</accession>
<protein>
    <submittedName>
        <fullName evidence="1">Uncharacterized protein</fullName>
    </submittedName>
</protein>
<evidence type="ECO:0000313" key="1">
    <source>
        <dbReference type="EMBL" id="CDW75752.1"/>
    </source>
</evidence>